<proteinExistence type="predicted"/>
<comment type="caution">
    <text evidence="4">The sequence shown here is derived from an EMBL/GenBank/DDBJ whole genome shotgun (WGS) entry which is preliminary data.</text>
</comment>
<sequence length="144" mass="16567">MFRRWLEIMNEAETQELEGYASLLSHYKGSRKRVGGLKLEELPGLEALQVPGTKDGQTIVVREGDNGVAYAWNRQNQTWDKFLKEYNMIMVSLLTFDYFFVFFCTDTIKTCKYVFDVDIGDGEPIRKLAYSVDVHNSDSIGMES</sequence>
<evidence type="ECO:0000256" key="2">
    <source>
        <dbReference type="ARBA" id="ARBA00022574"/>
    </source>
</evidence>
<gene>
    <name evidence="4" type="ORF">LSAT_V11C700355960</name>
</gene>
<reference evidence="4 5" key="1">
    <citation type="journal article" date="2017" name="Nat. Commun.">
        <title>Genome assembly with in vitro proximity ligation data and whole-genome triplication in lettuce.</title>
        <authorList>
            <person name="Reyes-Chin-Wo S."/>
            <person name="Wang Z."/>
            <person name="Yang X."/>
            <person name="Kozik A."/>
            <person name="Arikit S."/>
            <person name="Song C."/>
            <person name="Xia L."/>
            <person name="Froenicke L."/>
            <person name="Lavelle D.O."/>
            <person name="Truco M.J."/>
            <person name="Xia R."/>
            <person name="Zhu S."/>
            <person name="Xu C."/>
            <person name="Xu H."/>
            <person name="Xu X."/>
            <person name="Cox K."/>
            <person name="Korf I."/>
            <person name="Meyers B.C."/>
            <person name="Michelmore R.W."/>
        </authorList>
    </citation>
    <scope>NUCLEOTIDE SEQUENCE [LARGE SCALE GENOMIC DNA]</scope>
    <source>
        <strain evidence="5">cv. Salinas</strain>
        <tissue evidence="4">Seedlings</tissue>
    </source>
</reference>
<accession>A0A9R1X447</accession>
<protein>
    <submittedName>
        <fullName evidence="4">Uncharacterized protein</fullName>
    </submittedName>
</protein>
<dbReference type="EMBL" id="NBSK02000007">
    <property type="protein sequence ID" value="KAJ0197799.1"/>
    <property type="molecule type" value="Genomic_DNA"/>
</dbReference>
<keyword evidence="3" id="KW-0677">Repeat</keyword>
<dbReference type="PANTHER" id="PTHR19849">
    <property type="entry name" value="PHOSPHOLIPASE A-2-ACTIVATING PROTEIN"/>
    <property type="match status" value="1"/>
</dbReference>
<evidence type="ECO:0000256" key="3">
    <source>
        <dbReference type="ARBA" id="ARBA00022737"/>
    </source>
</evidence>
<evidence type="ECO:0000256" key="1">
    <source>
        <dbReference type="ARBA" id="ARBA00022490"/>
    </source>
</evidence>
<evidence type="ECO:0000313" key="4">
    <source>
        <dbReference type="EMBL" id="KAJ0197799.1"/>
    </source>
</evidence>
<dbReference type="Proteomes" id="UP000235145">
    <property type="component" value="Unassembled WGS sequence"/>
</dbReference>
<keyword evidence="1" id="KW-0963">Cytoplasm</keyword>
<organism evidence="4 5">
    <name type="scientific">Lactuca sativa</name>
    <name type="common">Garden lettuce</name>
    <dbReference type="NCBI Taxonomy" id="4236"/>
    <lineage>
        <taxon>Eukaryota</taxon>
        <taxon>Viridiplantae</taxon>
        <taxon>Streptophyta</taxon>
        <taxon>Embryophyta</taxon>
        <taxon>Tracheophyta</taxon>
        <taxon>Spermatophyta</taxon>
        <taxon>Magnoliopsida</taxon>
        <taxon>eudicotyledons</taxon>
        <taxon>Gunneridae</taxon>
        <taxon>Pentapetalae</taxon>
        <taxon>asterids</taxon>
        <taxon>campanulids</taxon>
        <taxon>Asterales</taxon>
        <taxon>Asteraceae</taxon>
        <taxon>Cichorioideae</taxon>
        <taxon>Cichorieae</taxon>
        <taxon>Lactucinae</taxon>
        <taxon>Lactuca</taxon>
    </lineage>
</organism>
<evidence type="ECO:0000313" key="5">
    <source>
        <dbReference type="Proteomes" id="UP000235145"/>
    </source>
</evidence>
<dbReference type="AlphaFoldDB" id="A0A9R1X447"/>
<keyword evidence="5" id="KW-1185">Reference proteome</keyword>
<keyword evidence="2" id="KW-0853">WD repeat</keyword>
<name>A0A9R1X447_LACSA</name>
<dbReference type="PANTHER" id="PTHR19849:SF0">
    <property type="entry name" value="PHOSPHOLIPASE A-2-ACTIVATING PROTEIN"/>
    <property type="match status" value="1"/>
</dbReference>